<dbReference type="InterPro" id="IPR036034">
    <property type="entry name" value="PDZ_sf"/>
</dbReference>
<dbReference type="PANTHER" id="PTHR32060">
    <property type="entry name" value="TAIL-SPECIFIC PROTEASE"/>
    <property type="match status" value="1"/>
</dbReference>
<evidence type="ECO:0000259" key="8">
    <source>
        <dbReference type="PROSITE" id="PS50106"/>
    </source>
</evidence>
<dbReference type="Proteomes" id="UP000546464">
    <property type="component" value="Unassembled WGS sequence"/>
</dbReference>
<evidence type="ECO:0000256" key="2">
    <source>
        <dbReference type="ARBA" id="ARBA00022670"/>
    </source>
</evidence>
<keyword evidence="4 5" id="KW-0720">Serine protease</keyword>
<dbReference type="GO" id="GO:0006508">
    <property type="term" value="P:proteolysis"/>
    <property type="evidence" value="ECO:0007669"/>
    <property type="project" value="UniProtKB-KW"/>
</dbReference>
<protein>
    <submittedName>
        <fullName evidence="9">Carboxy terminal-processing peptidase</fullName>
    </submittedName>
</protein>
<evidence type="ECO:0000313" key="10">
    <source>
        <dbReference type="Proteomes" id="UP000546464"/>
    </source>
</evidence>
<name>A0A842HB54_9BACT</name>
<dbReference type="CDD" id="cd07560">
    <property type="entry name" value="Peptidase_S41_CPP"/>
    <property type="match status" value="1"/>
</dbReference>
<sequence>MKFARSISLALFVFLAGGALAQAEKLNSAPFETTGTMREETRYLIQCLETQHYLNQPLSKLDSEGFIKSYIQDLDPQHLFFLQSEINDYEARFGPSLYLFLERGRLYPAFVIFEDYRDRVIARAAWVQERLQQDFNFTSESTYAPDRSKTEWPATEAEANALWEKRIEYQVLDQILSEIDNDEVAVDEAVKEKVDATAAAEVVVAAEEVVVPEITPEMLTEARDVIRKQYERMEKSVTELEASDVQEIFLTALTHMYDPHSTYFSANSLEEFSIAMRNSLVGIGAVLQDNEGYCTIKELLPGGPAERSRELDPEDRILAVAQGKDGEFVDVVGMKLTKIVKLIRGKEGTLVRLLVRPAKGDPSDRKTVNLVRDEIKLTANLASAEVFDVPAGNTTVPIGVIELPAFYGSGDPSSDEPSTTGDVEELIGKLKDMGVKGLVLDLRRNGGGLLTEAIGLTGLFIPDGPVVQVRDIMGQVQGRVDDNGMVAWDGPLIVLVSRFSASASEIVAGALKNHNRAIIVGDEETHGKGTVQAIFEMNRSNFLSSVKPRRGAAKVTVQKYYLPDGTSTQIKGVRSDIVLPSANMLLPIGEDDLPNAMAWDSIPGMEWSYSIDFTPEGEPISPALLDDLRQRSMDRQGALEEFTYLNDNIDWVKKRREQKDYSLNLSERLALRKEDELFQQKMKKGLRELASLNFPSESVLLKVTEEQNAEHEAYLAEIAERDAQEAAQAESTPAKGAEKAAEPLNDAAPKTVDAGDASETPAVAEFNPKSKLEIESLESAAKTVYTPKETFDPDAQVKEDVEVQVFKTKDGESETVRVEVDEEEDLPDFDIHLREALRIMADWVEMSEQAAPSAPLAANATKDKNG</sequence>
<evidence type="ECO:0000256" key="7">
    <source>
        <dbReference type="SAM" id="SignalP"/>
    </source>
</evidence>
<feature type="region of interest" description="Disordered" evidence="6">
    <location>
        <begin position="722"/>
        <end position="758"/>
    </location>
</feature>
<accession>A0A842HB54</accession>
<evidence type="ECO:0000256" key="4">
    <source>
        <dbReference type="ARBA" id="ARBA00022825"/>
    </source>
</evidence>
<dbReference type="InterPro" id="IPR004447">
    <property type="entry name" value="Peptidase_S41A"/>
</dbReference>
<evidence type="ECO:0000256" key="1">
    <source>
        <dbReference type="ARBA" id="ARBA00009179"/>
    </source>
</evidence>
<dbReference type="GO" id="GO:0008236">
    <property type="term" value="F:serine-type peptidase activity"/>
    <property type="evidence" value="ECO:0007669"/>
    <property type="project" value="UniProtKB-KW"/>
</dbReference>
<evidence type="ECO:0000256" key="5">
    <source>
        <dbReference type="RuleBase" id="RU004404"/>
    </source>
</evidence>
<dbReference type="SUPFAM" id="SSF52096">
    <property type="entry name" value="ClpP/crotonase"/>
    <property type="match status" value="1"/>
</dbReference>
<dbReference type="EMBL" id="JACHVB010000014">
    <property type="protein sequence ID" value="MBC2593703.1"/>
    <property type="molecule type" value="Genomic_DNA"/>
</dbReference>
<dbReference type="InterPro" id="IPR029045">
    <property type="entry name" value="ClpP/crotonase-like_dom_sf"/>
</dbReference>
<evidence type="ECO:0000313" key="9">
    <source>
        <dbReference type="EMBL" id="MBC2593703.1"/>
    </source>
</evidence>
<dbReference type="NCBIfam" id="TIGR00225">
    <property type="entry name" value="prc"/>
    <property type="match status" value="1"/>
</dbReference>
<dbReference type="PANTHER" id="PTHR32060:SF22">
    <property type="entry name" value="CARBOXYL-TERMINAL-PROCESSING PEPTIDASE 3, CHLOROPLASTIC"/>
    <property type="match status" value="1"/>
</dbReference>
<dbReference type="InterPro" id="IPR005151">
    <property type="entry name" value="Tail-specific_protease"/>
</dbReference>
<dbReference type="RefSeq" id="WP_185674704.1">
    <property type="nucleotide sequence ID" value="NZ_JACHVB010000014.1"/>
</dbReference>
<reference evidence="9 10" key="1">
    <citation type="submission" date="2020-07" db="EMBL/GenBank/DDBJ databases">
        <authorList>
            <person name="Feng X."/>
        </authorList>
    </citation>
    <scope>NUCLEOTIDE SEQUENCE [LARGE SCALE GENOMIC DNA]</scope>
    <source>
        <strain evidence="9 10">JCM31066</strain>
    </source>
</reference>
<keyword evidence="10" id="KW-1185">Reference proteome</keyword>
<dbReference type="PROSITE" id="PS50106">
    <property type="entry name" value="PDZ"/>
    <property type="match status" value="1"/>
</dbReference>
<dbReference type="InterPro" id="IPR020992">
    <property type="entry name" value="Tail_Prtase_C"/>
</dbReference>
<comment type="similarity">
    <text evidence="1 5">Belongs to the peptidase S41A family.</text>
</comment>
<dbReference type="GO" id="GO:0004175">
    <property type="term" value="F:endopeptidase activity"/>
    <property type="evidence" value="ECO:0007669"/>
    <property type="project" value="TreeGrafter"/>
</dbReference>
<keyword evidence="2 5" id="KW-0645">Protease</keyword>
<dbReference type="Pfam" id="PF03572">
    <property type="entry name" value="Peptidase_S41"/>
    <property type="match status" value="1"/>
</dbReference>
<feature type="chain" id="PRO_5033046923" evidence="7">
    <location>
        <begin position="22"/>
        <end position="866"/>
    </location>
</feature>
<keyword evidence="7" id="KW-0732">Signal</keyword>
<dbReference type="Gene3D" id="3.90.226.10">
    <property type="entry name" value="2-enoyl-CoA Hydratase, Chain A, domain 1"/>
    <property type="match status" value="1"/>
</dbReference>
<gene>
    <name evidence="9" type="ORF">H5P28_05450</name>
</gene>
<feature type="signal peptide" evidence="7">
    <location>
        <begin position="1"/>
        <end position="21"/>
    </location>
</feature>
<dbReference type="Pfam" id="PF17804">
    <property type="entry name" value="TSP_NTD"/>
    <property type="match status" value="1"/>
</dbReference>
<dbReference type="Pfam" id="PF00595">
    <property type="entry name" value="PDZ"/>
    <property type="match status" value="1"/>
</dbReference>
<evidence type="ECO:0000256" key="6">
    <source>
        <dbReference type="SAM" id="MobiDB-lite"/>
    </source>
</evidence>
<dbReference type="InterPro" id="IPR001478">
    <property type="entry name" value="PDZ"/>
</dbReference>
<feature type="domain" description="PDZ" evidence="8">
    <location>
        <begin position="273"/>
        <end position="358"/>
    </location>
</feature>
<dbReference type="SMART" id="SM00245">
    <property type="entry name" value="TSPc"/>
    <property type="match status" value="1"/>
</dbReference>
<dbReference type="InterPro" id="IPR040573">
    <property type="entry name" value="TSP_N"/>
</dbReference>
<dbReference type="SMART" id="SM00228">
    <property type="entry name" value="PDZ"/>
    <property type="match status" value="1"/>
</dbReference>
<evidence type="ECO:0000256" key="3">
    <source>
        <dbReference type="ARBA" id="ARBA00022801"/>
    </source>
</evidence>
<dbReference type="Pfam" id="PF11818">
    <property type="entry name" value="DUF3340"/>
    <property type="match status" value="1"/>
</dbReference>
<dbReference type="GO" id="GO:0007165">
    <property type="term" value="P:signal transduction"/>
    <property type="evidence" value="ECO:0007669"/>
    <property type="project" value="TreeGrafter"/>
</dbReference>
<dbReference type="SUPFAM" id="SSF50156">
    <property type="entry name" value="PDZ domain-like"/>
    <property type="match status" value="1"/>
</dbReference>
<proteinExistence type="inferred from homology"/>
<dbReference type="GO" id="GO:0030288">
    <property type="term" value="C:outer membrane-bounded periplasmic space"/>
    <property type="evidence" value="ECO:0007669"/>
    <property type="project" value="TreeGrafter"/>
</dbReference>
<comment type="caution">
    <text evidence="9">The sequence shown here is derived from an EMBL/GenBank/DDBJ whole genome shotgun (WGS) entry which is preliminary data.</text>
</comment>
<dbReference type="AlphaFoldDB" id="A0A842HB54"/>
<dbReference type="Gene3D" id="2.30.42.10">
    <property type="match status" value="1"/>
</dbReference>
<dbReference type="CDD" id="cd06782">
    <property type="entry name" value="cpPDZ_CPP-like"/>
    <property type="match status" value="1"/>
</dbReference>
<keyword evidence="3 5" id="KW-0378">Hydrolase</keyword>
<organism evidence="9 10">
    <name type="scientific">Ruficoccus amylovorans</name>
    <dbReference type="NCBI Taxonomy" id="1804625"/>
    <lineage>
        <taxon>Bacteria</taxon>
        <taxon>Pseudomonadati</taxon>
        <taxon>Verrucomicrobiota</taxon>
        <taxon>Opitutia</taxon>
        <taxon>Puniceicoccales</taxon>
        <taxon>Cerasicoccaceae</taxon>
        <taxon>Ruficoccus</taxon>
    </lineage>
</organism>